<dbReference type="Proteomes" id="UP000499080">
    <property type="component" value="Unassembled WGS sequence"/>
</dbReference>
<gene>
    <name evidence="1" type="ORF">AVEN_94057_1</name>
</gene>
<organism evidence="1 2">
    <name type="scientific">Araneus ventricosus</name>
    <name type="common">Orbweaver spider</name>
    <name type="synonym">Epeira ventricosa</name>
    <dbReference type="NCBI Taxonomy" id="182803"/>
    <lineage>
        <taxon>Eukaryota</taxon>
        <taxon>Metazoa</taxon>
        <taxon>Ecdysozoa</taxon>
        <taxon>Arthropoda</taxon>
        <taxon>Chelicerata</taxon>
        <taxon>Arachnida</taxon>
        <taxon>Araneae</taxon>
        <taxon>Araneomorphae</taxon>
        <taxon>Entelegynae</taxon>
        <taxon>Araneoidea</taxon>
        <taxon>Araneidae</taxon>
        <taxon>Araneus</taxon>
    </lineage>
</organism>
<proteinExistence type="predicted"/>
<evidence type="ECO:0000313" key="1">
    <source>
        <dbReference type="EMBL" id="GBN97878.1"/>
    </source>
</evidence>
<protein>
    <submittedName>
        <fullName evidence="1">Uncharacterized protein</fullName>
    </submittedName>
</protein>
<dbReference type="AlphaFoldDB" id="A0A4Y2TB55"/>
<dbReference type="EMBL" id="BGPR01027415">
    <property type="protein sequence ID" value="GBN97878.1"/>
    <property type="molecule type" value="Genomic_DNA"/>
</dbReference>
<sequence>MLTEGDQWSWIKIEDARGKMHLDVITDCPRPVLYRIGRLRNGSKLFVRVEMSLLIFTTHPGSTTCRTILYNIVRYYIILYHIVQYDTILRILFNIVEYYTISLCFWGRLAVHSSTSDWYLEWSAFNRPSKDYLGIIRRSWSQSSNSVAHTEEMTNVRALSSTNNTLPMVSYRFMTFGKRHNTLLVIILKE</sequence>
<accession>A0A4Y2TB55</accession>
<evidence type="ECO:0000313" key="2">
    <source>
        <dbReference type="Proteomes" id="UP000499080"/>
    </source>
</evidence>
<reference evidence="1 2" key="1">
    <citation type="journal article" date="2019" name="Sci. Rep.">
        <title>Orb-weaving spider Araneus ventricosus genome elucidates the spidroin gene catalogue.</title>
        <authorList>
            <person name="Kono N."/>
            <person name="Nakamura H."/>
            <person name="Ohtoshi R."/>
            <person name="Moran D.A.P."/>
            <person name="Shinohara A."/>
            <person name="Yoshida Y."/>
            <person name="Fujiwara M."/>
            <person name="Mori M."/>
            <person name="Tomita M."/>
            <person name="Arakawa K."/>
        </authorList>
    </citation>
    <scope>NUCLEOTIDE SEQUENCE [LARGE SCALE GENOMIC DNA]</scope>
</reference>
<feature type="non-terminal residue" evidence="1">
    <location>
        <position position="190"/>
    </location>
</feature>
<keyword evidence="2" id="KW-1185">Reference proteome</keyword>
<name>A0A4Y2TB55_ARAVE</name>
<comment type="caution">
    <text evidence="1">The sequence shown here is derived from an EMBL/GenBank/DDBJ whole genome shotgun (WGS) entry which is preliminary data.</text>
</comment>